<dbReference type="Pfam" id="PF07931">
    <property type="entry name" value="CPT"/>
    <property type="match status" value="1"/>
</dbReference>
<sequence length="188" mass="20877">MSGHVILLNGTSSSGKSSIAAELLDLLPGPYFSLPRDAVNSMRSRAQTPEFGTPEFDEVFERTVRGYHRMLAGLAAAGNGVIADHVLRPHWLADCLEVLQEQEVTFVGVHCPLPELQRREQVRGDRPAGLAERQYPIVHAHGDYDVECDTSVHSPRECARIIADFIATPNRSEAFRRLNSAKDLRPHQ</sequence>
<dbReference type="PIRSF" id="PIRSF007531">
    <property type="entry name" value="CPT"/>
    <property type="match status" value="1"/>
</dbReference>
<dbReference type="GO" id="GO:0016740">
    <property type="term" value="F:transferase activity"/>
    <property type="evidence" value="ECO:0007669"/>
    <property type="project" value="InterPro"/>
</dbReference>
<protein>
    <submittedName>
        <fullName evidence="3">AAA family ATPase</fullName>
    </submittedName>
</protein>
<dbReference type="EMBL" id="JACGZW010000022">
    <property type="protein sequence ID" value="MBB1159747.1"/>
    <property type="molecule type" value="Genomic_DNA"/>
</dbReference>
<evidence type="ECO:0000313" key="3">
    <source>
        <dbReference type="EMBL" id="MBB1159747.1"/>
    </source>
</evidence>
<dbReference type="InterPro" id="IPR012853">
    <property type="entry name" value="CPT"/>
</dbReference>
<evidence type="ECO:0000256" key="1">
    <source>
        <dbReference type="PIRSR" id="PIRSR007531-1"/>
    </source>
</evidence>
<evidence type="ECO:0000313" key="4">
    <source>
        <dbReference type="Proteomes" id="UP000526734"/>
    </source>
</evidence>
<name>A0A7W3ZG41_9PSEU</name>
<dbReference type="GO" id="GO:0005524">
    <property type="term" value="F:ATP binding"/>
    <property type="evidence" value="ECO:0007669"/>
    <property type="project" value="InterPro"/>
</dbReference>
<accession>A0A7W3ZG41</accession>
<dbReference type="SUPFAM" id="SSF52540">
    <property type="entry name" value="P-loop containing nucleoside triphosphate hydrolases"/>
    <property type="match status" value="1"/>
</dbReference>
<keyword evidence="4" id="KW-1185">Reference proteome</keyword>
<dbReference type="InterPro" id="IPR027417">
    <property type="entry name" value="P-loop_NTPase"/>
</dbReference>
<organism evidence="3 4">
    <name type="scientific">Amycolatopsis dendrobii</name>
    <dbReference type="NCBI Taxonomy" id="2760662"/>
    <lineage>
        <taxon>Bacteria</taxon>
        <taxon>Bacillati</taxon>
        <taxon>Actinomycetota</taxon>
        <taxon>Actinomycetes</taxon>
        <taxon>Pseudonocardiales</taxon>
        <taxon>Pseudonocardiaceae</taxon>
        <taxon>Amycolatopsis</taxon>
    </lineage>
</organism>
<feature type="active site" evidence="1">
    <location>
        <position position="37"/>
    </location>
</feature>
<dbReference type="RefSeq" id="WP_182896411.1">
    <property type="nucleotide sequence ID" value="NZ_JACGZW010000022.1"/>
</dbReference>
<dbReference type="Gene3D" id="3.40.50.300">
    <property type="entry name" value="P-loop containing nucleotide triphosphate hydrolases"/>
    <property type="match status" value="1"/>
</dbReference>
<dbReference type="Proteomes" id="UP000526734">
    <property type="component" value="Unassembled WGS sequence"/>
</dbReference>
<comment type="caution">
    <text evidence="3">The sequence shown here is derived from an EMBL/GenBank/DDBJ whole genome shotgun (WGS) entry which is preliminary data.</text>
</comment>
<dbReference type="AlphaFoldDB" id="A0A7W3ZG41"/>
<gene>
    <name evidence="3" type="ORF">H4281_41945</name>
</gene>
<evidence type="ECO:0000256" key="2">
    <source>
        <dbReference type="PIRSR" id="PIRSR007531-2"/>
    </source>
</evidence>
<feature type="binding site" evidence="2">
    <location>
        <begin position="10"/>
        <end position="17"/>
    </location>
    <ligand>
        <name>ATP</name>
        <dbReference type="ChEBI" id="CHEBI:30616"/>
    </ligand>
</feature>
<proteinExistence type="predicted"/>
<reference evidence="3 4" key="1">
    <citation type="submission" date="2020-08" db="EMBL/GenBank/DDBJ databases">
        <title>Amycolatopsis sp. nov. DR6-1 isolated from Dendrobium heterocarpum.</title>
        <authorList>
            <person name="Tedsree N."/>
            <person name="Kuncharoen N."/>
            <person name="Likhitwitayawuid K."/>
            <person name="Tanasupawat S."/>
        </authorList>
    </citation>
    <scope>NUCLEOTIDE SEQUENCE [LARGE SCALE GENOMIC DNA]</scope>
    <source>
        <strain evidence="3 4">DR6-1</strain>
    </source>
</reference>